<comment type="caution">
    <text evidence="1">The sequence shown here is derived from an EMBL/GenBank/DDBJ whole genome shotgun (WGS) entry which is preliminary data.</text>
</comment>
<protein>
    <submittedName>
        <fullName evidence="1">Uncharacterized protein</fullName>
    </submittedName>
</protein>
<dbReference type="EMBL" id="BAABDL010000071">
    <property type="protein sequence ID" value="GAA4068896.1"/>
    <property type="molecule type" value="Genomic_DNA"/>
</dbReference>
<gene>
    <name evidence="1" type="ORF">GCM10022410_13520</name>
</gene>
<evidence type="ECO:0000313" key="1">
    <source>
        <dbReference type="EMBL" id="GAA4068896.1"/>
    </source>
</evidence>
<keyword evidence="2" id="KW-1185">Reference proteome</keyword>
<name>A0ABP7VJZ1_9BACI</name>
<accession>A0ABP7VJZ1</accession>
<reference evidence="2" key="1">
    <citation type="journal article" date="2019" name="Int. J. Syst. Evol. Microbiol.">
        <title>The Global Catalogue of Microorganisms (GCM) 10K type strain sequencing project: providing services to taxonomists for standard genome sequencing and annotation.</title>
        <authorList>
            <consortium name="The Broad Institute Genomics Platform"/>
            <consortium name="The Broad Institute Genome Sequencing Center for Infectious Disease"/>
            <person name="Wu L."/>
            <person name="Ma J."/>
        </authorList>
    </citation>
    <scope>NUCLEOTIDE SEQUENCE [LARGE SCALE GENOMIC DNA]</scope>
    <source>
        <strain evidence="2">JCM 17250</strain>
    </source>
</reference>
<evidence type="ECO:0000313" key="2">
    <source>
        <dbReference type="Proteomes" id="UP001501734"/>
    </source>
</evidence>
<proteinExistence type="predicted"/>
<organism evidence="1 2">
    <name type="scientific">Amphibacillus indicireducens</name>
    <dbReference type="NCBI Taxonomy" id="1076330"/>
    <lineage>
        <taxon>Bacteria</taxon>
        <taxon>Bacillati</taxon>
        <taxon>Bacillota</taxon>
        <taxon>Bacilli</taxon>
        <taxon>Bacillales</taxon>
        <taxon>Bacillaceae</taxon>
        <taxon>Amphibacillus</taxon>
    </lineage>
</organism>
<sequence length="62" mass="6994">MIVNVVDGTMKIVFHCLSQKPYTYTSKINDSGIIAIFLIKYTGSYLGALDQKLCTKMDRNMT</sequence>
<dbReference type="Proteomes" id="UP001501734">
    <property type="component" value="Unassembled WGS sequence"/>
</dbReference>